<sequence>MTAWNDALSWLALMLTFHQACCTALTTDRTDKIDVHSHYVPPFWRNESIMTGHGQPDGMPGIPDWSEEAHLELMRQANISKSILSITSPGTYLIPGDYLHARRLSRRCNEFAADLKRRRPESFGFWASLPLPDVQGSLDELVYALDNLDADGVVVFTNSHGVYLGDDILEPVFRELDRRNATVFVHPTSPCIRGDDGSLRPAAPLPQYSNPLFEFFFDTARAVINLFLSGTIGDLHNVTYIVSHAGGALPPTIERFTQFATSINITSDIVKEAFVRQFYFDLAGFAFPDQIYGLLRYVGAGRLLYGSDYPFTSATRVLSIAETINEDIGKAFPDPLDQRNIINGNAQRMLARG</sequence>
<evidence type="ECO:0000256" key="5">
    <source>
        <dbReference type="ARBA" id="ARBA00023239"/>
    </source>
</evidence>
<evidence type="ECO:0000256" key="6">
    <source>
        <dbReference type="ARBA" id="ARBA00036832"/>
    </source>
</evidence>
<feature type="domain" description="Amidohydrolase-related" evidence="10">
    <location>
        <begin position="33"/>
        <end position="350"/>
    </location>
</feature>
<evidence type="ECO:0000313" key="11">
    <source>
        <dbReference type="EMBL" id="KAL2843699.1"/>
    </source>
</evidence>
<keyword evidence="2" id="KW-0479">Metal-binding</keyword>
<comment type="similarity">
    <text evidence="1">Belongs to the metallo-dependent hydrolases superfamily. ACMSD family.</text>
</comment>
<dbReference type="Gene3D" id="3.20.20.140">
    <property type="entry name" value="Metal-dependent hydrolases"/>
    <property type="match status" value="1"/>
</dbReference>
<feature type="chain" id="PRO_5045439364" description="6-methylsalicylate decarboxylase" evidence="9">
    <location>
        <begin position="23"/>
        <end position="353"/>
    </location>
</feature>
<accession>A0ABR4JUH6</accession>
<protein>
    <recommendedName>
        <fullName evidence="7">6-methylsalicylate decarboxylase</fullName>
        <ecNumber evidence="7">4.1.1.52</ecNumber>
    </recommendedName>
</protein>
<gene>
    <name evidence="11" type="ORF">BJY01DRAFT_248474</name>
</gene>
<dbReference type="PANTHER" id="PTHR21240:SF29">
    <property type="entry name" value="AMIDOHYDROLASE-RELATED DOMAIN-CONTAINING PROTEIN"/>
    <property type="match status" value="1"/>
</dbReference>
<keyword evidence="3 8" id="KW-0210">Decarboxylase</keyword>
<evidence type="ECO:0000256" key="1">
    <source>
        <dbReference type="ARBA" id="ARBA00005871"/>
    </source>
</evidence>
<evidence type="ECO:0000256" key="3">
    <source>
        <dbReference type="ARBA" id="ARBA00022793"/>
    </source>
</evidence>
<keyword evidence="12" id="KW-1185">Reference proteome</keyword>
<reference evidence="11 12" key="1">
    <citation type="submission" date="2024-07" db="EMBL/GenBank/DDBJ databases">
        <title>Section-level genome sequencing and comparative genomics of Aspergillus sections Usti and Cavernicolus.</title>
        <authorList>
            <consortium name="Lawrence Berkeley National Laboratory"/>
            <person name="Nybo J.L."/>
            <person name="Vesth T.C."/>
            <person name="Theobald S."/>
            <person name="Frisvad J.C."/>
            <person name="Larsen T.O."/>
            <person name="Kjaerboelling I."/>
            <person name="Rothschild-Mancinelli K."/>
            <person name="Lyhne E.K."/>
            <person name="Kogle M.E."/>
            <person name="Barry K."/>
            <person name="Clum A."/>
            <person name="Na H."/>
            <person name="Ledsgaard L."/>
            <person name="Lin J."/>
            <person name="Lipzen A."/>
            <person name="Kuo A."/>
            <person name="Riley R."/>
            <person name="Mondo S."/>
            <person name="Labutti K."/>
            <person name="Haridas S."/>
            <person name="Pangalinan J."/>
            <person name="Salamov A.A."/>
            <person name="Simmons B.A."/>
            <person name="Magnuson J.K."/>
            <person name="Chen J."/>
            <person name="Drula E."/>
            <person name="Henrissat B."/>
            <person name="Wiebenga A."/>
            <person name="Lubbers R.J."/>
            <person name="Gomes A.C."/>
            <person name="Makela M.R."/>
            <person name="Stajich J."/>
            <person name="Grigoriev I.V."/>
            <person name="Mortensen U.H."/>
            <person name="De Vries R.P."/>
            <person name="Baker S.E."/>
            <person name="Andersen M.R."/>
        </authorList>
    </citation>
    <scope>NUCLEOTIDE SEQUENCE [LARGE SCALE GENOMIC DNA]</scope>
    <source>
        <strain evidence="11 12">CBS 123904</strain>
    </source>
</reference>
<comment type="catalytic activity">
    <reaction evidence="6">
        <text>6-methylsalicylate + H(+) = 3-methylphenol + CO2</text>
        <dbReference type="Rhea" id="RHEA:23112"/>
        <dbReference type="ChEBI" id="CHEBI:15378"/>
        <dbReference type="ChEBI" id="CHEBI:16526"/>
        <dbReference type="ChEBI" id="CHEBI:17231"/>
        <dbReference type="ChEBI" id="CHEBI:36658"/>
        <dbReference type="EC" id="4.1.1.52"/>
    </reaction>
    <physiologicalReaction direction="left-to-right" evidence="6">
        <dbReference type="Rhea" id="RHEA:23113"/>
    </physiologicalReaction>
</comment>
<dbReference type="EC" id="4.1.1.52" evidence="7"/>
<evidence type="ECO:0000313" key="12">
    <source>
        <dbReference type="Proteomes" id="UP001610446"/>
    </source>
</evidence>
<evidence type="ECO:0000256" key="9">
    <source>
        <dbReference type="SAM" id="SignalP"/>
    </source>
</evidence>
<evidence type="ECO:0000259" key="10">
    <source>
        <dbReference type="Pfam" id="PF04909"/>
    </source>
</evidence>
<proteinExistence type="inferred from homology"/>
<dbReference type="EMBL" id="JBFXLU010000087">
    <property type="protein sequence ID" value="KAL2843699.1"/>
    <property type="molecule type" value="Genomic_DNA"/>
</dbReference>
<evidence type="ECO:0000256" key="2">
    <source>
        <dbReference type="ARBA" id="ARBA00022723"/>
    </source>
</evidence>
<keyword evidence="5 8" id="KW-0456">Lyase</keyword>
<dbReference type="Pfam" id="PF04909">
    <property type="entry name" value="Amidohydro_2"/>
    <property type="match status" value="1"/>
</dbReference>
<dbReference type="SUPFAM" id="SSF51556">
    <property type="entry name" value="Metallo-dependent hydrolases"/>
    <property type="match status" value="1"/>
</dbReference>
<feature type="signal peptide" evidence="9">
    <location>
        <begin position="1"/>
        <end position="22"/>
    </location>
</feature>
<name>A0ABR4JUH6_9EURO</name>
<evidence type="ECO:0000256" key="4">
    <source>
        <dbReference type="ARBA" id="ARBA00022833"/>
    </source>
</evidence>
<evidence type="ECO:0000256" key="8">
    <source>
        <dbReference type="RuleBase" id="RU366045"/>
    </source>
</evidence>
<organism evidence="11 12">
    <name type="scientific">Aspergillus pseudoustus</name>
    <dbReference type="NCBI Taxonomy" id="1810923"/>
    <lineage>
        <taxon>Eukaryota</taxon>
        <taxon>Fungi</taxon>
        <taxon>Dikarya</taxon>
        <taxon>Ascomycota</taxon>
        <taxon>Pezizomycotina</taxon>
        <taxon>Eurotiomycetes</taxon>
        <taxon>Eurotiomycetidae</taxon>
        <taxon>Eurotiales</taxon>
        <taxon>Aspergillaceae</taxon>
        <taxon>Aspergillus</taxon>
        <taxon>Aspergillus subgen. Nidulantes</taxon>
    </lineage>
</organism>
<dbReference type="Proteomes" id="UP001610446">
    <property type="component" value="Unassembled WGS sequence"/>
</dbReference>
<keyword evidence="4" id="KW-0862">Zinc</keyword>
<dbReference type="InterPro" id="IPR032466">
    <property type="entry name" value="Metal_Hydrolase"/>
</dbReference>
<evidence type="ECO:0000256" key="7">
    <source>
        <dbReference type="ARBA" id="ARBA00038889"/>
    </source>
</evidence>
<comment type="caution">
    <text evidence="11">The sequence shown here is derived from an EMBL/GenBank/DDBJ whole genome shotgun (WGS) entry which is preliminary data.</text>
</comment>
<keyword evidence="9" id="KW-0732">Signal</keyword>
<dbReference type="PANTHER" id="PTHR21240">
    <property type="entry name" value="2-AMINO-3-CARBOXYLMUCONATE-6-SEMIALDEHYDE DECARBOXYLASE"/>
    <property type="match status" value="1"/>
</dbReference>
<dbReference type="InterPro" id="IPR006680">
    <property type="entry name" value="Amidohydro-rel"/>
</dbReference>
<dbReference type="InterPro" id="IPR032465">
    <property type="entry name" value="ACMSD"/>
</dbReference>